<organism evidence="4 5">
    <name type="scientific">Oxalicibacterium solurbis</name>
    <dbReference type="NCBI Taxonomy" id="69280"/>
    <lineage>
        <taxon>Bacteria</taxon>
        <taxon>Pseudomonadati</taxon>
        <taxon>Pseudomonadota</taxon>
        <taxon>Betaproteobacteria</taxon>
        <taxon>Burkholderiales</taxon>
        <taxon>Oxalobacteraceae</taxon>
        <taxon>Oxalicibacterium</taxon>
    </lineage>
</organism>
<dbReference type="Pfam" id="PF01522">
    <property type="entry name" value="Polysacc_deac_1"/>
    <property type="match status" value="1"/>
</dbReference>
<proteinExistence type="predicted"/>
<dbReference type="Proteomes" id="UP000627205">
    <property type="component" value="Unassembled WGS sequence"/>
</dbReference>
<evidence type="ECO:0000256" key="1">
    <source>
        <dbReference type="ARBA" id="ARBA00004613"/>
    </source>
</evidence>
<dbReference type="RefSeq" id="WP_229723891.1">
    <property type="nucleotide sequence ID" value="NZ_BMDP01000001.1"/>
</dbReference>
<dbReference type="PANTHER" id="PTHR34216:SF3">
    <property type="entry name" value="POLY-BETA-1,6-N-ACETYL-D-GLUCOSAMINE N-DEACETYLASE"/>
    <property type="match status" value="1"/>
</dbReference>
<evidence type="ECO:0000259" key="3">
    <source>
        <dbReference type="PROSITE" id="PS51677"/>
    </source>
</evidence>
<dbReference type="InterPro" id="IPR051398">
    <property type="entry name" value="Polysacch_Deacetylase"/>
</dbReference>
<gene>
    <name evidence="4" type="ORF">GCM10011430_00920</name>
</gene>
<accession>A0A8J3F4W0</accession>
<dbReference type="Gene3D" id="3.20.20.370">
    <property type="entry name" value="Glycoside hydrolase/deacetylase"/>
    <property type="match status" value="1"/>
</dbReference>
<evidence type="ECO:0000256" key="2">
    <source>
        <dbReference type="ARBA" id="ARBA00022729"/>
    </source>
</evidence>
<evidence type="ECO:0000313" key="4">
    <source>
        <dbReference type="EMBL" id="GGI52918.1"/>
    </source>
</evidence>
<dbReference type="InterPro" id="IPR011330">
    <property type="entry name" value="Glyco_hydro/deAcase_b/a-brl"/>
</dbReference>
<feature type="domain" description="NodB homology" evidence="3">
    <location>
        <begin position="64"/>
        <end position="245"/>
    </location>
</feature>
<dbReference type="GO" id="GO:0016810">
    <property type="term" value="F:hydrolase activity, acting on carbon-nitrogen (but not peptide) bonds"/>
    <property type="evidence" value="ECO:0007669"/>
    <property type="project" value="InterPro"/>
</dbReference>
<protein>
    <submittedName>
        <fullName evidence="4">Polysaccharide deacetylase</fullName>
    </submittedName>
</protein>
<keyword evidence="5" id="KW-1185">Reference proteome</keyword>
<dbReference type="EMBL" id="BMDP01000001">
    <property type="protein sequence ID" value="GGI52918.1"/>
    <property type="molecule type" value="Genomic_DNA"/>
</dbReference>
<dbReference type="CDD" id="cd10918">
    <property type="entry name" value="CE4_NodB_like_5s_6s"/>
    <property type="match status" value="1"/>
</dbReference>
<keyword evidence="2" id="KW-0732">Signal</keyword>
<reference evidence="4" key="1">
    <citation type="journal article" date="2014" name="Int. J. Syst. Evol. Microbiol.">
        <title>Complete genome sequence of Corynebacterium casei LMG S-19264T (=DSM 44701T), isolated from a smear-ripened cheese.</title>
        <authorList>
            <consortium name="US DOE Joint Genome Institute (JGI-PGF)"/>
            <person name="Walter F."/>
            <person name="Albersmeier A."/>
            <person name="Kalinowski J."/>
            <person name="Ruckert C."/>
        </authorList>
    </citation>
    <scope>NUCLEOTIDE SEQUENCE</scope>
    <source>
        <strain evidence="4">CCM 7664</strain>
    </source>
</reference>
<comment type="subcellular location">
    <subcellularLocation>
        <location evidence="1">Secreted</location>
    </subcellularLocation>
</comment>
<sequence length="245" mass="27319">MNRIQILMYHQVGDFPAMDTHRATYCDHRRFAVQMGYLKTFGYNVLSMNDVLQCVRGDKPIPPRAVAITFDDAYENFYEYALPILQRHGFPATVYAIAGMLGGSADWLIADGHDAPPLMTAARLRELLSCGIEIGSHSFNHIRLGEQPAELVFNEALKSKSTLEDALGQPVDHFCYPYGSHNIQTVEAVAEAGYKTAVTCERAPATIGDDPLTLPRKAVAWGDSLVGVLWKMHMKNTPKRPLIRR</sequence>
<dbReference type="PROSITE" id="PS51677">
    <property type="entry name" value="NODB"/>
    <property type="match status" value="1"/>
</dbReference>
<dbReference type="GO" id="GO:0005975">
    <property type="term" value="P:carbohydrate metabolic process"/>
    <property type="evidence" value="ECO:0007669"/>
    <property type="project" value="InterPro"/>
</dbReference>
<dbReference type="AlphaFoldDB" id="A0A8J3F4W0"/>
<evidence type="ECO:0000313" key="5">
    <source>
        <dbReference type="Proteomes" id="UP000627205"/>
    </source>
</evidence>
<comment type="caution">
    <text evidence="4">The sequence shown here is derived from an EMBL/GenBank/DDBJ whole genome shotgun (WGS) entry which is preliminary data.</text>
</comment>
<reference evidence="4" key="2">
    <citation type="submission" date="2020-09" db="EMBL/GenBank/DDBJ databases">
        <authorList>
            <person name="Sun Q."/>
            <person name="Sedlacek I."/>
        </authorList>
    </citation>
    <scope>NUCLEOTIDE SEQUENCE</scope>
    <source>
        <strain evidence="4">CCM 7664</strain>
    </source>
</reference>
<name>A0A8J3F4W0_9BURK</name>
<dbReference type="InterPro" id="IPR002509">
    <property type="entry name" value="NODB_dom"/>
</dbReference>
<dbReference type="GO" id="GO:0005576">
    <property type="term" value="C:extracellular region"/>
    <property type="evidence" value="ECO:0007669"/>
    <property type="project" value="UniProtKB-SubCell"/>
</dbReference>
<dbReference type="PANTHER" id="PTHR34216">
    <property type="match status" value="1"/>
</dbReference>
<dbReference type="SUPFAM" id="SSF88713">
    <property type="entry name" value="Glycoside hydrolase/deacetylase"/>
    <property type="match status" value="1"/>
</dbReference>